<dbReference type="GO" id="GO:0005634">
    <property type="term" value="C:nucleus"/>
    <property type="evidence" value="ECO:0007669"/>
    <property type="project" value="TreeGrafter"/>
</dbReference>
<evidence type="ECO:0000256" key="1">
    <source>
        <dbReference type="SAM" id="MobiDB-lite"/>
    </source>
</evidence>
<dbReference type="AlphaFoldDB" id="A0A0N1IAD4"/>
<dbReference type="InterPro" id="IPR027417">
    <property type="entry name" value="P-loop_NTPase"/>
</dbReference>
<feature type="compositionally biased region" description="Basic residues" evidence="1">
    <location>
        <begin position="710"/>
        <end position="720"/>
    </location>
</feature>
<dbReference type="SUPFAM" id="SSF52540">
    <property type="entry name" value="P-loop containing nucleoside triphosphate hydrolases"/>
    <property type="match status" value="1"/>
</dbReference>
<gene>
    <name evidence="2" type="ORF">ABL78_0275</name>
</gene>
<feature type="region of interest" description="Disordered" evidence="1">
    <location>
        <begin position="652"/>
        <end position="731"/>
    </location>
</feature>
<dbReference type="Gene3D" id="3.40.50.300">
    <property type="entry name" value="P-loop containing nucleotide triphosphate hydrolases"/>
    <property type="match status" value="1"/>
</dbReference>
<dbReference type="VEuPathDB" id="TriTrypDB:Lsey_0004_0030"/>
<feature type="region of interest" description="Disordered" evidence="1">
    <location>
        <begin position="373"/>
        <end position="404"/>
    </location>
</feature>
<protein>
    <submittedName>
        <fullName evidence="2">Uncharacterized protein</fullName>
    </submittedName>
</protein>
<evidence type="ECO:0000313" key="3">
    <source>
        <dbReference type="Proteomes" id="UP000038009"/>
    </source>
</evidence>
<dbReference type="GO" id="GO:0005525">
    <property type="term" value="F:GTP binding"/>
    <property type="evidence" value="ECO:0007669"/>
    <property type="project" value="InterPro"/>
</dbReference>
<comment type="caution">
    <text evidence="2">The sequence shown here is derived from an EMBL/GenBank/DDBJ whole genome shotgun (WGS) entry which is preliminary data.</text>
</comment>
<proteinExistence type="predicted"/>
<dbReference type="PANTHER" id="PTHR14932:SF1">
    <property type="entry name" value="RAB-LIKE PROTEIN 6"/>
    <property type="match status" value="1"/>
</dbReference>
<dbReference type="OMA" id="LCAPHEG"/>
<name>A0A0N1IAD4_LEPSE</name>
<dbReference type="OrthoDB" id="207081at2759"/>
<dbReference type="InterPro" id="IPR040385">
    <property type="entry name" value="RABL6"/>
</dbReference>
<feature type="region of interest" description="Disordered" evidence="1">
    <location>
        <begin position="433"/>
        <end position="465"/>
    </location>
</feature>
<reference evidence="2 3" key="1">
    <citation type="journal article" date="2015" name="PLoS Pathog.">
        <title>Leptomonas seymouri: Adaptations to the Dixenous Life Cycle Analyzed by Genome Sequencing, Transcriptome Profiling and Co-infection with Leishmania donovani.</title>
        <authorList>
            <person name="Kraeva N."/>
            <person name="Butenko A."/>
            <person name="Hlavacova J."/>
            <person name="Kostygov A."/>
            <person name="Myskova J."/>
            <person name="Grybchuk D."/>
            <person name="Lestinova T."/>
            <person name="Votypka J."/>
            <person name="Volf P."/>
            <person name="Opperdoes F."/>
            <person name="Flegontov P."/>
            <person name="Lukes J."/>
            <person name="Yurchenko V."/>
        </authorList>
    </citation>
    <scope>NUCLEOTIDE SEQUENCE [LARGE SCALE GENOMIC DNA]</scope>
    <source>
        <strain evidence="2 3">ATCC 30220</strain>
    </source>
</reference>
<evidence type="ECO:0000313" key="2">
    <source>
        <dbReference type="EMBL" id="KPI90515.1"/>
    </source>
</evidence>
<dbReference type="Proteomes" id="UP000038009">
    <property type="component" value="Unassembled WGS sequence"/>
</dbReference>
<organism evidence="2 3">
    <name type="scientific">Leptomonas seymouri</name>
    <dbReference type="NCBI Taxonomy" id="5684"/>
    <lineage>
        <taxon>Eukaryota</taxon>
        <taxon>Discoba</taxon>
        <taxon>Euglenozoa</taxon>
        <taxon>Kinetoplastea</taxon>
        <taxon>Metakinetoplastina</taxon>
        <taxon>Trypanosomatida</taxon>
        <taxon>Trypanosomatidae</taxon>
        <taxon>Leishmaniinae</taxon>
        <taxon>Leptomonas</taxon>
    </lineage>
</organism>
<dbReference type="EMBL" id="LJSK01000004">
    <property type="protein sequence ID" value="KPI90515.1"/>
    <property type="molecule type" value="Genomic_DNA"/>
</dbReference>
<feature type="compositionally biased region" description="Basic residues" evidence="1">
    <location>
        <begin position="688"/>
        <end position="699"/>
    </location>
</feature>
<keyword evidence="3" id="KW-1185">Reference proteome</keyword>
<dbReference type="GO" id="GO:0005829">
    <property type="term" value="C:cytosol"/>
    <property type="evidence" value="ECO:0007669"/>
    <property type="project" value="TreeGrafter"/>
</dbReference>
<feature type="region of interest" description="Disordered" evidence="1">
    <location>
        <begin position="552"/>
        <end position="602"/>
    </location>
</feature>
<sequence>MLFMDYVQSLWGNSAPSAPSSSAGLFSSPSAHSNNSGSAQHLGCGVWPLSPQVREEMKKGTRYNMKVILRGTKGTGKSTLLARLTGHPLPISYTPSTELVASTMRLQGEHCAPNEGTKVDIWEAVEEGRQRAASSLSLNTTVKETRHVPAAQLQEALRVAADARLLDVYAGAHLTIFMIDPRQRASWDYAKQETLHVPPTCCVLYALNFLDVDTDARTASVSLEEVQAWCGRVRRSTTSVVHRMLEGRQASEEFSVRPMTAVLSALSGAGIIGVIRALHVASTLLRIETEEVRIARLFELIARQQAVSIGDDATPQQHPAPKAVPTMGNGCSEQWAAISGKTSMKQQTGGQRQVSTLNSVQCTNDYPSPAVHQALAKSASPPATGRTPELRMEHRTTTSSRAGLDNELLLSNQHPDAAPPRALTEAETMRLFLGSGSSGGSNASSRSSRSSSFSTAGRPFGGRTGAAMETRGVLSTCQPLPSKPNETLPTAAMSLSSRAEAPHDHTLETAKGSAELEDSSVAVHTARPLDEEVMRALATTMVHDAEVPADDFFQEEGGSNTDLGGNPALPSSVPAKAGVSPLSSSPESTGAPHSGSPARFTEKTHSLRACPLWTQRVVHKASTAPSLPLTSDTGAVFQNEVSTILAQMTAALSASTPQEDGQEGDSAAAAEGAHPRNVRCTGEVTSERHRKKRSSKHHSVLNDSTSGRHERSRHRKHRNHCSTADGQCADQAESMVDDGSFELVVM</sequence>
<accession>A0A0N1IAD4</accession>
<dbReference type="PANTHER" id="PTHR14932">
    <property type="entry name" value="RAS GTPASE-RELATED"/>
    <property type="match status" value="1"/>
</dbReference>
<feature type="compositionally biased region" description="Low complexity" evidence="1">
    <location>
        <begin position="440"/>
        <end position="458"/>
    </location>
</feature>